<comment type="caution">
    <text evidence="7">The sequence shown here is derived from an EMBL/GenBank/DDBJ whole genome shotgun (WGS) entry which is preliminary data.</text>
</comment>
<dbReference type="Pfam" id="PF13419">
    <property type="entry name" value="HAD_2"/>
    <property type="match status" value="1"/>
</dbReference>
<dbReference type="SUPFAM" id="SSF56784">
    <property type="entry name" value="HAD-like"/>
    <property type="match status" value="1"/>
</dbReference>
<dbReference type="GO" id="GO:0004713">
    <property type="term" value="F:protein tyrosine kinase activity"/>
    <property type="evidence" value="ECO:0007669"/>
    <property type="project" value="UniProtKB-KW"/>
</dbReference>
<proteinExistence type="inferred from homology"/>
<dbReference type="NCBIfam" id="TIGR01509">
    <property type="entry name" value="HAD-SF-IA-v3"/>
    <property type="match status" value="1"/>
</dbReference>
<keyword evidence="2" id="KW-0808">Transferase</keyword>
<dbReference type="InterPro" id="IPR041492">
    <property type="entry name" value="HAD_2"/>
</dbReference>
<dbReference type="RefSeq" id="WP_138689769.1">
    <property type="nucleotide sequence ID" value="NZ_JBHSAZ010000089.1"/>
</dbReference>
<evidence type="ECO:0000313" key="8">
    <source>
        <dbReference type="Proteomes" id="UP000306628"/>
    </source>
</evidence>
<evidence type="ECO:0000256" key="2">
    <source>
        <dbReference type="ARBA" id="ARBA00023137"/>
    </source>
</evidence>
<comment type="similarity">
    <text evidence="1">Belongs to the HAD-like hydrolase superfamily. CbbY/CbbZ/Gph/YieH family.</text>
</comment>
<dbReference type="SFLD" id="SFLDS00003">
    <property type="entry name" value="Haloacid_Dehalogenase"/>
    <property type="match status" value="1"/>
</dbReference>
<dbReference type="NCBIfam" id="TIGR01549">
    <property type="entry name" value="HAD-SF-IA-v1"/>
    <property type="match status" value="1"/>
</dbReference>
<feature type="region of interest" description="Disordered" evidence="6">
    <location>
        <begin position="220"/>
        <end position="254"/>
    </location>
</feature>
<evidence type="ECO:0000256" key="5">
    <source>
        <dbReference type="ARBA" id="ARBA00080335"/>
    </source>
</evidence>
<dbReference type="Proteomes" id="UP000306628">
    <property type="component" value="Unassembled WGS sequence"/>
</dbReference>
<evidence type="ECO:0000256" key="4">
    <source>
        <dbReference type="ARBA" id="ARBA00069527"/>
    </source>
</evidence>
<dbReference type="AlphaFoldDB" id="A0A5S4GTY6"/>
<dbReference type="GO" id="GO:0005829">
    <property type="term" value="C:cytosol"/>
    <property type="evidence" value="ECO:0007669"/>
    <property type="project" value="TreeGrafter"/>
</dbReference>
<accession>A0A5S4GTY6</accession>
<evidence type="ECO:0000256" key="1">
    <source>
        <dbReference type="ARBA" id="ARBA00006171"/>
    </source>
</evidence>
<dbReference type="PANTHER" id="PTHR43434:SF24">
    <property type="entry name" value="HYDROLASE-RELATED"/>
    <property type="match status" value="1"/>
</dbReference>
<comment type="catalytic activity">
    <reaction evidence="3">
        <text>L-tyrosyl-[protein] + ATP = O-phospho-L-tyrosyl-[protein] + ADP + H(+)</text>
        <dbReference type="Rhea" id="RHEA:10596"/>
        <dbReference type="Rhea" id="RHEA-COMP:10136"/>
        <dbReference type="Rhea" id="RHEA-COMP:20101"/>
        <dbReference type="ChEBI" id="CHEBI:15378"/>
        <dbReference type="ChEBI" id="CHEBI:30616"/>
        <dbReference type="ChEBI" id="CHEBI:46858"/>
        <dbReference type="ChEBI" id="CHEBI:61978"/>
        <dbReference type="ChEBI" id="CHEBI:456216"/>
    </reaction>
    <physiologicalReaction direction="left-to-right" evidence="3">
        <dbReference type="Rhea" id="RHEA:10597"/>
    </physiologicalReaction>
</comment>
<reference evidence="7 8" key="1">
    <citation type="submission" date="2019-05" db="EMBL/GenBank/DDBJ databases">
        <title>Draft genome sequence of Nonomuraea zeae DSM 100528.</title>
        <authorList>
            <person name="Saricaoglu S."/>
            <person name="Isik K."/>
        </authorList>
    </citation>
    <scope>NUCLEOTIDE SEQUENCE [LARGE SCALE GENOMIC DNA]</scope>
    <source>
        <strain evidence="7 8">DSM 100528</strain>
    </source>
</reference>
<keyword evidence="2" id="KW-0418">Kinase</keyword>
<keyword evidence="7" id="KW-0378">Hydrolase</keyword>
<sequence>MRYSTVFDLDGTLVDSPRAIVETFTAAFGAMSVAVPDAGAIRATIGLPLERAFGGLLGLPADHELVAGGVRHYQRLFKEIILPRAPELLFPGVADGLAELRDLGVTLAVATSKFHASADALLTAAGLREHFAVVVGADQVTHPKPHPESGHLVLRTLGIPAEQAVMVGDTVHDIHMARAAGMRSIAVTYGIHGLAELSAAEPTWIAGSFGEVVARLGTDLLPTPGRAGPPGVRGGRRPVPARPAVRAPGVESAL</sequence>
<keyword evidence="2" id="KW-0829">Tyrosine-protein kinase</keyword>
<feature type="compositionally biased region" description="Low complexity" evidence="6">
    <location>
        <begin position="242"/>
        <end position="254"/>
    </location>
</feature>
<dbReference type="GO" id="GO:0006281">
    <property type="term" value="P:DNA repair"/>
    <property type="evidence" value="ECO:0007669"/>
    <property type="project" value="TreeGrafter"/>
</dbReference>
<dbReference type="SFLD" id="SFLDG01135">
    <property type="entry name" value="C1.5.6:_HAD__Beta-PGM__Phospha"/>
    <property type="match status" value="1"/>
</dbReference>
<evidence type="ECO:0000256" key="6">
    <source>
        <dbReference type="SAM" id="MobiDB-lite"/>
    </source>
</evidence>
<gene>
    <name evidence="7" type="ORF">ETD85_12155</name>
</gene>
<dbReference type="InterPro" id="IPR050155">
    <property type="entry name" value="HAD-like_hydrolase_sf"/>
</dbReference>
<dbReference type="PRINTS" id="PR00413">
    <property type="entry name" value="HADHALOGNASE"/>
</dbReference>
<dbReference type="InterPro" id="IPR006439">
    <property type="entry name" value="HAD-SF_hydro_IA"/>
</dbReference>
<protein>
    <recommendedName>
        <fullName evidence="4">Tyrosine-protein kinase PtkA</fullName>
    </recommendedName>
    <alternativeName>
        <fullName evidence="5">Protein tyrosine kinase A</fullName>
    </alternativeName>
</protein>
<dbReference type="GO" id="GO:0008967">
    <property type="term" value="F:phosphoglycolate phosphatase activity"/>
    <property type="evidence" value="ECO:0007669"/>
    <property type="project" value="TreeGrafter"/>
</dbReference>
<dbReference type="InterPro" id="IPR023214">
    <property type="entry name" value="HAD_sf"/>
</dbReference>
<dbReference type="PANTHER" id="PTHR43434">
    <property type="entry name" value="PHOSPHOGLYCOLATE PHOSPHATASE"/>
    <property type="match status" value="1"/>
</dbReference>
<dbReference type="InterPro" id="IPR023198">
    <property type="entry name" value="PGP-like_dom2"/>
</dbReference>
<dbReference type="Gene3D" id="1.10.150.240">
    <property type="entry name" value="Putative phosphatase, domain 2"/>
    <property type="match status" value="1"/>
</dbReference>
<name>A0A5S4GTY6_9ACTN</name>
<evidence type="ECO:0000256" key="3">
    <source>
        <dbReference type="ARBA" id="ARBA00050405"/>
    </source>
</evidence>
<dbReference type="InterPro" id="IPR036412">
    <property type="entry name" value="HAD-like_sf"/>
</dbReference>
<dbReference type="SFLD" id="SFLDG01129">
    <property type="entry name" value="C1.5:_HAD__Beta-PGM__Phosphata"/>
    <property type="match status" value="1"/>
</dbReference>
<dbReference type="FunFam" id="3.40.50.1000:FF:000022">
    <property type="entry name" value="Phosphoglycolate phosphatase"/>
    <property type="match status" value="1"/>
</dbReference>
<dbReference type="Gene3D" id="3.40.50.1000">
    <property type="entry name" value="HAD superfamily/HAD-like"/>
    <property type="match status" value="1"/>
</dbReference>
<dbReference type="OrthoDB" id="9793014at2"/>
<dbReference type="EMBL" id="VCKX01000028">
    <property type="protein sequence ID" value="TMR35971.1"/>
    <property type="molecule type" value="Genomic_DNA"/>
</dbReference>
<organism evidence="7 8">
    <name type="scientific">Nonomuraea zeae</name>
    <dbReference type="NCBI Taxonomy" id="1642303"/>
    <lineage>
        <taxon>Bacteria</taxon>
        <taxon>Bacillati</taxon>
        <taxon>Actinomycetota</taxon>
        <taxon>Actinomycetes</taxon>
        <taxon>Streptosporangiales</taxon>
        <taxon>Streptosporangiaceae</taxon>
        <taxon>Nonomuraea</taxon>
    </lineage>
</organism>
<keyword evidence="8" id="KW-1185">Reference proteome</keyword>
<evidence type="ECO:0000313" key="7">
    <source>
        <dbReference type="EMBL" id="TMR35971.1"/>
    </source>
</evidence>